<evidence type="ECO:0000256" key="4">
    <source>
        <dbReference type="ARBA" id="ARBA00023136"/>
    </source>
</evidence>
<proteinExistence type="predicted"/>
<feature type="transmembrane region" description="Helical" evidence="6">
    <location>
        <begin position="25"/>
        <end position="47"/>
    </location>
</feature>
<keyword evidence="8" id="KW-1185">Reference proteome</keyword>
<comment type="caution">
    <text evidence="7">The sequence shown here is derived from an EMBL/GenBank/DDBJ whole genome shotgun (WGS) entry which is preliminary data.</text>
</comment>
<evidence type="ECO:0000256" key="3">
    <source>
        <dbReference type="ARBA" id="ARBA00022989"/>
    </source>
</evidence>
<evidence type="ECO:0008006" key="9">
    <source>
        <dbReference type="Google" id="ProtNLM"/>
    </source>
</evidence>
<feature type="transmembrane region" description="Helical" evidence="6">
    <location>
        <begin position="162"/>
        <end position="185"/>
    </location>
</feature>
<dbReference type="PANTHER" id="PTHR31465">
    <property type="entry name" value="PROTEIN RTA1-RELATED"/>
    <property type="match status" value="1"/>
</dbReference>
<dbReference type="EMBL" id="JAWRVE010000001">
    <property type="protein sequence ID" value="KAL1884034.1"/>
    <property type="molecule type" value="Genomic_DNA"/>
</dbReference>
<feature type="transmembrane region" description="Helical" evidence="6">
    <location>
        <begin position="125"/>
        <end position="150"/>
    </location>
</feature>
<name>A0ABR3Y6X9_9PEZI</name>
<keyword evidence="3 6" id="KW-1133">Transmembrane helix</keyword>
<reference evidence="7 8" key="1">
    <citation type="journal article" date="2024" name="IMA Fungus">
        <title>IMA Genome - F19 : A genome assembly and annotation guide to empower mycologists, including annotated draft genome sequences of Ceratocystis pirilliformis, Diaporthe australafricana, Fusarium ophioides, Paecilomyces lecythidis, and Sporothrix stenoceras.</title>
        <authorList>
            <person name="Aylward J."/>
            <person name="Wilson A.M."/>
            <person name="Visagie C.M."/>
            <person name="Spraker J."/>
            <person name="Barnes I."/>
            <person name="Buitendag C."/>
            <person name="Ceriani C."/>
            <person name="Del Mar Angel L."/>
            <person name="du Plessis D."/>
            <person name="Fuchs T."/>
            <person name="Gasser K."/>
            <person name="Kramer D."/>
            <person name="Li W."/>
            <person name="Munsamy K."/>
            <person name="Piso A."/>
            <person name="Price J.L."/>
            <person name="Sonnekus B."/>
            <person name="Thomas C."/>
            <person name="van der Nest A."/>
            <person name="van Dijk A."/>
            <person name="van Heerden A."/>
            <person name="van Vuuren N."/>
            <person name="Yilmaz N."/>
            <person name="Duong T.A."/>
            <person name="van der Merwe N.A."/>
            <person name="Wingfield M.J."/>
            <person name="Wingfield B.D."/>
        </authorList>
    </citation>
    <scope>NUCLEOTIDE SEQUENCE [LARGE SCALE GENOMIC DNA]</scope>
    <source>
        <strain evidence="7 8">CMW 18300</strain>
    </source>
</reference>
<evidence type="ECO:0000313" key="8">
    <source>
        <dbReference type="Proteomes" id="UP001583177"/>
    </source>
</evidence>
<dbReference type="Pfam" id="PF04479">
    <property type="entry name" value="RTA1"/>
    <property type="match status" value="1"/>
</dbReference>
<protein>
    <recommendedName>
        <fullName evidence="9">RTA1-domain-containing protein</fullName>
    </recommendedName>
</protein>
<evidence type="ECO:0000256" key="1">
    <source>
        <dbReference type="ARBA" id="ARBA00004141"/>
    </source>
</evidence>
<feature type="transmembrane region" description="Helical" evidence="6">
    <location>
        <begin position="206"/>
        <end position="226"/>
    </location>
</feature>
<feature type="compositionally biased region" description="Polar residues" evidence="5">
    <location>
        <begin position="277"/>
        <end position="297"/>
    </location>
</feature>
<gene>
    <name evidence="7" type="ORF">Daus18300_000143</name>
</gene>
<evidence type="ECO:0000256" key="2">
    <source>
        <dbReference type="ARBA" id="ARBA00022692"/>
    </source>
</evidence>
<feature type="region of interest" description="Disordered" evidence="5">
    <location>
        <begin position="276"/>
        <end position="297"/>
    </location>
</feature>
<dbReference type="PANTHER" id="PTHR31465:SF1">
    <property type="entry name" value="PROTEIN RTA1-RELATED"/>
    <property type="match status" value="1"/>
</dbReference>
<organism evidence="7 8">
    <name type="scientific">Diaporthe australafricana</name>
    <dbReference type="NCBI Taxonomy" id="127596"/>
    <lineage>
        <taxon>Eukaryota</taxon>
        <taxon>Fungi</taxon>
        <taxon>Dikarya</taxon>
        <taxon>Ascomycota</taxon>
        <taxon>Pezizomycotina</taxon>
        <taxon>Sordariomycetes</taxon>
        <taxon>Sordariomycetidae</taxon>
        <taxon>Diaporthales</taxon>
        <taxon>Diaporthaceae</taxon>
        <taxon>Diaporthe</taxon>
    </lineage>
</organism>
<feature type="transmembrane region" description="Helical" evidence="6">
    <location>
        <begin position="54"/>
        <end position="73"/>
    </location>
</feature>
<dbReference type="Proteomes" id="UP001583177">
    <property type="component" value="Unassembled WGS sequence"/>
</dbReference>
<evidence type="ECO:0000256" key="5">
    <source>
        <dbReference type="SAM" id="MobiDB-lite"/>
    </source>
</evidence>
<accession>A0ABR3Y6X9</accession>
<keyword evidence="2 6" id="KW-0812">Transmembrane</keyword>
<feature type="transmembrane region" description="Helical" evidence="6">
    <location>
        <begin position="85"/>
        <end position="113"/>
    </location>
</feature>
<dbReference type="InterPro" id="IPR007568">
    <property type="entry name" value="RTA1"/>
</dbReference>
<evidence type="ECO:0000313" key="7">
    <source>
        <dbReference type="EMBL" id="KAL1884034.1"/>
    </source>
</evidence>
<evidence type="ECO:0000256" key="6">
    <source>
        <dbReference type="SAM" id="Phobius"/>
    </source>
</evidence>
<comment type="subcellular location">
    <subcellularLocation>
        <location evidence="1">Membrane</location>
        <topology evidence="1">Multi-pass membrane protein</topology>
    </subcellularLocation>
</comment>
<keyword evidence="4 6" id="KW-0472">Membrane</keyword>
<sequence length="297" mass="33150">MAFENYKPSLDDPNAWVPYRYYPSIPAAAIFIALYAIATIAHTAFLVRRKTWSFTPFIIGGIFELVGYIGRAISANDIWALGPYIVQSILLLVAPALFAASIYIVLGKIILFVDGERHSIIPQKWLTKVFVAGDVVSFLLQMAGGGIQAAGTLEMLHIGEKIIIVGLFSQIVFFGFFIVVAITFHRRFSKFGQGTPTKDSGIWRKHIWILYATSGIIMVRSVFRVIEYLMGNNGFLLRHEYFLYIFDAALMFVVMALLLWIHPSELAIAAAKRSSYSEDVSLSDVNQSSRAKGSSPY</sequence>
<feature type="transmembrane region" description="Helical" evidence="6">
    <location>
        <begin position="241"/>
        <end position="261"/>
    </location>
</feature>